<dbReference type="InterPro" id="IPR023213">
    <property type="entry name" value="CAT-like_dom_sf"/>
</dbReference>
<keyword evidence="5 6" id="KW-0012">Acyltransferase</keyword>
<sequence length="224" mass="25584">MKEWFLKPGDQVKQFDDTYEVQSDKASVTITSRYDGLIKTLHYKIDNVALVGSTLLDFEIEDNSTGAVRNDAGETAKSSENQTIDNSEKSERRSDKVKSENITLKEEKVLSTTAVRRITKENNIKLTDDGKVLKEDILAHLQKISANPRVKVNVPSSMTRKMANLKRYTKHTWKTMTKSLIDGTYMKPVIVSADHRIVDDVTMARFSNLWKYYVENLLHLLICP</sequence>
<dbReference type="InterPro" id="IPR001078">
    <property type="entry name" value="2-oxoacid_DH_actylTfrase"/>
</dbReference>
<protein>
    <recommendedName>
        <fullName evidence="6">Dihydrolipoamide acetyltransferase component of pyruvate dehydrogenase complex</fullName>
        <ecNumber evidence="6">2.3.1.-</ecNumber>
    </recommendedName>
</protein>
<reference evidence="10" key="1">
    <citation type="submission" date="2020-02" db="EMBL/GenBank/DDBJ databases">
        <title>Relaxed selection underlies rapid genomic changes in the transitions from sociality to social parasitism in ants.</title>
        <authorList>
            <person name="Bi X."/>
        </authorList>
    </citation>
    <scope>NUCLEOTIDE SEQUENCE</scope>
    <source>
        <strain evidence="10">BGI-DK2014c</strain>
        <tissue evidence="10">Whole body</tissue>
    </source>
</reference>
<dbReference type="CDD" id="cd06849">
    <property type="entry name" value="lipoyl_domain"/>
    <property type="match status" value="1"/>
</dbReference>
<dbReference type="InterPro" id="IPR050743">
    <property type="entry name" value="2-oxoacid_DH_E2_comp"/>
</dbReference>
<dbReference type="EMBL" id="JAANIA010001796">
    <property type="protein sequence ID" value="KAG5318826.1"/>
    <property type="molecule type" value="Genomic_DNA"/>
</dbReference>
<feature type="compositionally biased region" description="Basic and acidic residues" evidence="7">
    <location>
        <begin position="86"/>
        <end position="99"/>
    </location>
</feature>
<dbReference type="Pfam" id="PF00198">
    <property type="entry name" value="2-oxoacid_dh"/>
    <property type="match status" value="1"/>
</dbReference>
<name>A0A836F6I9_9HYME</name>
<dbReference type="GO" id="GO:0005739">
    <property type="term" value="C:mitochondrion"/>
    <property type="evidence" value="ECO:0007669"/>
    <property type="project" value="TreeGrafter"/>
</dbReference>
<dbReference type="InterPro" id="IPR000089">
    <property type="entry name" value="Biotin_lipoyl"/>
</dbReference>
<evidence type="ECO:0000256" key="4">
    <source>
        <dbReference type="ARBA" id="ARBA00022823"/>
    </source>
</evidence>
<feature type="region of interest" description="Disordered" evidence="7">
    <location>
        <begin position="69"/>
        <end position="99"/>
    </location>
</feature>
<comment type="cofactor">
    <cofactor evidence="1 6">
        <name>(R)-lipoate</name>
        <dbReference type="ChEBI" id="CHEBI:83088"/>
    </cofactor>
</comment>
<dbReference type="Proteomes" id="UP000668214">
    <property type="component" value="Unassembled WGS sequence"/>
</dbReference>
<organism evidence="10 11">
    <name type="scientific">Pseudoatta argentina</name>
    <dbReference type="NCBI Taxonomy" id="621737"/>
    <lineage>
        <taxon>Eukaryota</taxon>
        <taxon>Metazoa</taxon>
        <taxon>Ecdysozoa</taxon>
        <taxon>Arthropoda</taxon>
        <taxon>Hexapoda</taxon>
        <taxon>Insecta</taxon>
        <taxon>Pterygota</taxon>
        <taxon>Neoptera</taxon>
        <taxon>Endopterygota</taxon>
        <taxon>Hymenoptera</taxon>
        <taxon>Apocrita</taxon>
        <taxon>Aculeata</taxon>
        <taxon>Formicoidea</taxon>
        <taxon>Formicidae</taxon>
        <taxon>Myrmicinae</taxon>
        <taxon>Pseudoatta</taxon>
    </lineage>
</organism>
<evidence type="ECO:0000313" key="10">
    <source>
        <dbReference type="EMBL" id="KAG5318826.1"/>
    </source>
</evidence>
<feature type="compositionally biased region" description="Polar residues" evidence="7">
    <location>
        <begin position="76"/>
        <end position="85"/>
    </location>
</feature>
<evidence type="ECO:0000259" key="9">
    <source>
        <dbReference type="Pfam" id="PF00364"/>
    </source>
</evidence>
<dbReference type="SUPFAM" id="SSF52777">
    <property type="entry name" value="CoA-dependent acyltransferases"/>
    <property type="match status" value="1"/>
</dbReference>
<dbReference type="Pfam" id="PF00364">
    <property type="entry name" value="Biotin_lipoyl"/>
    <property type="match status" value="1"/>
</dbReference>
<dbReference type="PANTHER" id="PTHR43178">
    <property type="entry name" value="DIHYDROLIPOAMIDE ACETYLTRANSFERASE COMPONENT OF PYRUVATE DEHYDROGENASE COMPLEX"/>
    <property type="match status" value="1"/>
</dbReference>
<dbReference type="Gene3D" id="3.30.559.10">
    <property type="entry name" value="Chloramphenicol acetyltransferase-like domain"/>
    <property type="match status" value="1"/>
</dbReference>
<feature type="non-terminal residue" evidence="10">
    <location>
        <position position="1"/>
    </location>
</feature>
<dbReference type="InterPro" id="IPR011053">
    <property type="entry name" value="Single_hybrid_motif"/>
</dbReference>
<keyword evidence="11" id="KW-1185">Reference proteome</keyword>
<evidence type="ECO:0000259" key="8">
    <source>
        <dbReference type="Pfam" id="PF00198"/>
    </source>
</evidence>
<evidence type="ECO:0000256" key="6">
    <source>
        <dbReference type="RuleBase" id="RU003423"/>
    </source>
</evidence>
<dbReference type="GO" id="GO:0031405">
    <property type="term" value="F:lipoic acid binding"/>
    <property type="evidence" value="ECO:0007669"/>
    <property type="project" value="TreeGrafter"/>
</dbReference>
<feature type="non-terminal residue" evidence="10">
    <location>
        <position position="224"/>
    </location>
</feature>
<proteinExistence type="inferred from homology"/>
<evidence type="ECO:0000256" key="2">
    <source>
        <dbReference type="ARBA" id="ARBA00007317"/>
    </source>
</evidence>
<evidence type="ECO:0000256" key="1">
    <source>
        <dbReference type="ARBA" id="ARBA00001938"/>
    </source>
</evidence>
<evidence type="ECO:0000256" key="5">
    <source>
        <dbReference type="ARBA" id="ARBA00023315"/>
    </source>
</evidence>
<keyword evidence="4 6" id="KW-0450">Lipoyl</keyword>
<evidence type="ECO:0000256" key="7">
    <source>
        <dbReference type="SAM" id="MobiDB-lite"/>
    </source>
</evidence>
<dbReference type="AlphaFoldDB" id="A0A836F6I9"/>
<comment type="similarity">
    <text evidence="2 6">Belongs to the 2-oxoacid dehydrogenase family.</text>
</comment>
<accession>A0A836F6I9</accession>
<feature type="domain" description="2-oxoacid dehydrogenase acyltransferase catalytic" evidence="8">
    <location>
        <begin position="185"/>
        <end position="221"/>
    </location>
</feature>
<gene>
    <name evidence="10" type="primary">Dbt1_0</name>
    <name evidence="10" type="ORF">G6Z78_0011460</name>
</gene>
<comment type="caution">
    <text evidence="10">The sequence shown here is derived from an EMBL/GenBank/DDBJ whole genome shotgun (WGS) entry which is preliminary data.</text>
</comment>
<feature type="domain" description="Lipoyl-binding" evidence="9">
    <location>
        <begin position="2"/>
        <end position="56"/>
    </location>
</feature>
<keyword evidence="3 6" id="KW-0808">Transferase</keyword>
<dbReference type="EC" id="2.3.1.-" evidence="6"/>
<dbReference type="PANTHER" id="PTHR43178:SF5">
    <property type="entry name" value="LIPOAMIDE ACYLTRANSFERASE COMPONENT OF BRANCHED-CHAIN ALPHA-KETO ACID DEHYDROGENASE COMPLEX, MITOCHONDRIAL"/>
    <property type="match status" value="1"/>
</dbReference>
<evidence type="ECO:0000313" key="11">
    <source>
        <dbReference type="Proteomes" id="UP000668214"/>
    </source>
</evidence>
<dbReference type="SUPFAM" id="SSF51230">
    <property type="entry name" value="Single hybrid motif"/>
    <property type="match status" value="1"/>
</dbReference>
<dbReference type="GO" id="GO:0016407">
    <property type="term" value="F:acetyltransferase activity"/>
    <property type="evidence" value="ECO:0007669"/>
    <property type="project" value="TreeGrafter"/>
</dbReference>
<evidence type="ECO:0000256" key="3">
    <source>
        <dbReference type="ARBA" id="ARBA00022679"/>
    </source>
</evidence>
<dbReference type="Gene3D" id="2.40.50.100">
    <property type="match status" value="1"/>
</dbReference>